<accession>A0A9W6M1W6</accession>
<keyword evidence="2" id="KW-1185">Reference proteome</keyword>
<gene>
    <name evidence="1" type="ORF">GCM10017586_00130</name>
</gene>
<evidence type="ECO:0000313" key="2">
    <source>
        <dbReference type="Proteomes" id="UP001142317"/>
    </source>
</evidence>
<sequence length="113" mass="12396">MADVVWVNYSSLERTSGQLERILSELEDAASLSGDLLGAIGRPYGRGALRDRVDSFESGWDNRRGDLARDITKIREHVVGVLDGFRDWDDETAAQMDIDASGLSSASRPSPAR</sequence>
<dbReference type="Proteomes" id="UP001142317">
    <property type="component" value="Unassembled WGS sequence"/>
</dbReference>
<dbReference type="EMBL" id="BSEO01000001">
    <property type="protein sequence ID" value="GLJ78331.1"/>
    <property type="molecule type" value="Genomic_DNA"/>
</dbReference>
<dbReference type="RefSeq" id="WP_210006025.1">
    <property type="nucleotide sequence ID" value="NZ_BSEO01000001.1"/>
</dbReference>
<name>A0A9W6M1W6_9MICO</name>
<protein>
    <recommendedName>
        <fullName evidence="3">Flagellar protein FlgN</fullName>
    </recommendedName>
</protein>
<organism evidence="1 2">
    <name type="scientific">Microbacterium imperiale</name>
    <dbReference type="NCBI Taxonomy" id="33884"/>
    <lineage>
        <taxon>Bacteria</taxon>
        <taxon>Bacillati</taxon>
        <taxon>Actinomycetota</taxon>
        <taxon>Actinomycetes</taxon>
        <taxon>Micrococcales</taxon>
        <taxon>Microbacteriaceae</taxon>
        <taxon>Microbacterium</taxon>
    </lineage>
</organism>
<evidence type="ECO:0008006" key="3">
    <source>
        <dbReference type="Google" id="ProtNLM"/>
    </source>
</evidence>
<comment type="caution">
    <text evidence="1">The sequence shown here is derived from an EMBL/GenBank/DDBJ whole genome shotgun (WGS) entry which is preliminary data.</text>
</comment>
<evidence type="ECO:0000313" key="1">
    <source>
        <dbReference type="EMBL" id="GLJ78331.1"/>
    </source>
</evidence>
<reference evidence="1" key="1">
    <citation type="journal article" date="2014" name="Int. J. Syst. Evol. Microbiol.">
        <title>Complete genome sequence of Corynebacterium casei LMG S-19264T (=DSM 44701T), isolated from a smear-ripened cheese.</title>
        <authorList>
            <consortium name="US DOE Joint Genome Institute (JGI-PGF)"/>
            <person name="Walter F."/>
            <person name="Albersmeier A."/>
            <person name="Kalinowski J."/>
            <person name="Ruckert C."/>
        </authorList>
    </citation>
    <scope>NUCLEOTIDE SEQUENCE</scope>
    <source>
        <strain evidence="1">VKM Ac-1447</strain>
    </source>
</reference>
<reference evidence="1" key="2">
    <citation type="submission" date="2023-01" db="EMBL/GenBank/DDBJ databases">
        <authorList>
            <person name="Sun Q."/>
            <person name="Evtushenko L."/>
        </authorList>
    </citation>
    <scope>NUCLEOTIDE SEQUENCE</scope>
    <source>
        <strain evidence="1">VKM Ac-1447</strain>
    </source>
</reference>
<dbReference type="AlphaFoldDB" id="A0A9W6M1W6"/>
<proteinExistence type="predicted"/>